<sequence>MKHQQVSVDYWAMCKAIIMYGGLTVMGWIMMRLFNTVFTLPRRMRAQQDHIQNTLAELQFSYPESDSLSVGSVNMNTQNTRQ</sequence>
<keyword evidence="1" id="KW-0472">Membrane</keyword>
<organism evidence="2 3">
    <name type="scientific">Operophtera brumata</name>
    <name type="common">Winter moth</name>
    <name type="synonym">Phalaena brumata</name>
    <dbReference type="NCBI Taxonomy" id="104452"/>
    <lineage>
        <taxon>Eukaryota</taxon>
        <taxon>Metazoa</taxon>
        <taxon>Ecdysozoa</taxon>
        <taxon>Arthropoda</taxon>
        <taxon>Hexapoda</taxon>
        <taxon>Insecta</taxon>
        <taxon>Pterygota</taxon>
        <taxon>Neoptera</taxon>
        <taxon>Endopterygota</taxon>
        <taxon>Lepidoptera</taxon>
        <taxon>Glossata</taxon>
        <taxon>Ditrysia</taxon>
        <taxon>Geometroidea</taxon>
        <taxon>Geometridae</taxon>
        <taxon>Larentiinae</taxon>
        <taxon>Operophtera</taxon>
    </lineage>
</organism>
<comment type="caution">
    <text evidence="2">The sequence shown here is derived from an EMBL/GenBank/DDBJ whole genome shotgun (WGS) entry which is preliminary data.</text>
</comment>
<evidence type="ECO:0000313" key="3">
    <source>
        <dbReference type="Proteomes" id="UP000037510"/>
    </source>
</evidence>
<reference evidence="2 3" key="1">
    <citation type="journal article" date="2015" name="Genome Biol. Evol.">
        <title>The genome of winter moth (Operophtera brumata) provides a genomic perspective on sexual dimorphism and phenology.</title>
        <authorList>
            <person name="Derks M.F."/>
            <person name="Smit S."/>
            <person name="Salis L."/>
            <person name="Schijlen E."/>
            <person name="Bossers A."/>
            <person name="Mateman C."/>
            <person name="Pijl A.S."/>
            <person name="de Ridder D."/>
            <person name="Groenen M.A."/>
            <person name="Visser M.E."/>
            <person name="Megens H.J."/>
        </authorList>
    </citation>
    <scope>NUCLEOTIDE SEQUENCE [LARGE SCALE GENOMIC DNA]</scope>
    <source>
        <strain evidence="2">WM2013NL</strain>
        <tissue evidence="2">Head and thorax</tissue>
    </source>
</reference>
<proteinExistence type="predicted"/>
<gene>
    <name evidence="2" type="ORF">OBRU01_17389</name>
</gene>
<keyword evidence="1" id="KW-1133">Transmembrane helix</keyword>
<keyword evidence="3" id="KW-1185">Reference proteome</keyword>
<evidence type="ECO:0000313" key="2">
    <source>
        <dbReference type="EMBL" id="KOB67520.1"/>
    </source>
</evidence>
<dbReference type="Proteomes" id="UP000037510">
    <property type="component" value="Unassembled WGS sequence"/>
</dbReference>
<accession>A0A0L7KWL9</accession>
<keyword evidence="1" id="KW-0812">Transmembrane</keyword>
<dbReference type="AlphaFoldDB" id="A0A0L7KWL9"/>
<dbReference type="EMBL" id="JTDY01004978">
    <property type="protein sequence ID" value="KOB67520.1"/>
    <property type="molecule type" value="Genomic_DNA"/>
</dbReference>
<name>A0A0L7KWL9_OPEBR</name>
<evidence type="ECO:0000256" key="1">
    <source>
        <dbReference type="SAM" id="Phobius"/>
    </source>
</evidence>
<feature type="transmembrane region" description="Helical" evidence="1">
    <location>
        <begin position="17"/>
        <end position="35"/>
    </location>
</feature>
<protein>
    <submittedName>
        <fullName evidence="2">Uncharacterized protein</fullName>
    </submittedName>
</protein>